<dbReference type="PANTHER" id="PTHR47599:SF3">
    <property type="entry name" value="CELL-TO-CELL MOVEMENT PROTEIN"/>
    <property type="match status" value="1"/>
</dbReference>
<dbReference type="EMBL" id="KZ451886">
    <property type="protein sequence ID" value="PKA66408.1"/>
    <property type="molecule type" value="Genomic_DNA"/>
</dbReference>
<dbReference type="Pfam" id="PF01107">
    <property type="entry name" value="MP"/>
    <property type="match status" value="1"/>
</dbReference>
<evidence type="ECO:0000256" key="1">
    <source>
        <dbReference type="ARBA" id="ARBA00023054"/>
    </source>
</evidence>
<dbReference type="InterPro" id="IPR028919">
    <property type="entry name" value="Viral_movement"/>
</dbReference>
<dbReference type="Proteomes" id="UP000236161">
    <property type="component" value="Unassembled WGS sequence"/>
</dbReference>
<dbReference type="AlphaFoldDB" id="A0A2I0BF41"/>
<organism evidence="2 3">
    <name type="scientific">Apostasia shenzhenica</name>
    <dbReference type="NCBI Taxonomy" id="1088818"/>
    <lineage>
        <taxon>Eukaryota</taxon>
        <taxon>Viridiplantae</taxon>
        <taxon>Streptophyta</taxon>
        <taxon>Embryophyta</taxon>
        <taxon>Tracheophyta</taxon>
        <taxon>Spermatophyta</taxon>
        <taxon>Magnoliopsida</taxon>
        <taxon>Liliopsida</taxon>
        <taxon>Asparagales</taxon>
        <taxon>Orchidaceae</taxon>
        <taxon>Apostasioideae</taxon>
        <taxon>Apostasia</taxon>
    </lineage>
</organism>
<evidence type="ECO:0000313" key="2">
    <source>
        <dbReference type="EMBL" id="PKA66408.1"/>
    </source>
</evidence>
<gene>
    <name evidence="2" type="ORF">AXF42_Ash007105</name>
</gene>
<name>A0A2I0BF41_9ASPA</name>
<proteinExistence type="predicted"/>
<dbReference type="InterPro" id="IPR051596">
    <property type="entry name" value="Caulimoviridae_Movement"/>
</dbReference>
<protein>
    <submittedName>
        <fullName evidence="2">Uncharacterized protein</fullName>
    </submittedName>
</protein>
<sequence length="209" mass="24290">MLHEESDNDNENIEKIITSAETHSEQFIFDNTLYQKIIKLKNNTKGKDIYKEKFRLQLTKKLIHFIEYFEGTTDSSEEPTAITQLQIITKNKIKEILQKVKTSDRIKYLHLGCIQITIKANFRAGLDSPITLIISDNKLITTEQSLIGVIQSNLLYQVLNFKIFPNFSISLKDENLDQSLMIFHKLENILMLQGSKPLTFSWRLLGHFL</sequence>
<dbReference type="PANTHER" id="PTHR47599">
    <property type="entry name" value="CELL-TO-CELL MOVEMENT PROTEIN"/>
    <property type="match status" value="1"/>
</dbReference>
<keyword evidence="3" id="KW-1185">Reference proteome</keyword>
<evidence type="ECO:0000313" key="3">
    <source>
        <dbReference type="Proteomes" id="UP000236161"/>
    </source>
</evidence>
<reference evidence="2 3" key="1">
    <citation type="journal article" date="2017" name="Nature">
        <title>The Apostasia genome and the evolution of orchids.</title>
        <authorList>
            <person name="Zhang G.Q."/>
            <person name="Liu K.W."/>
            <person name="Li Z."/>
            <person name="Lohaus R."/>
            <person name="Hsiao Y.Y."/>
            <person name="Niu S.C."/>
            <person name="Wang J.Y."/>
            <person name="Lin Y.C."/>
            <person name="Xu Q."/>
            <person name="Chen L.J."/>
            <person name="Yoshida K."/>
            <person name="Fujiwara S."/>
            <person name="Wang Z.W."/>
            <person name="Zhang Y.Q."/>
            <person name="Mitsuda N."/>
            <person name="Wang M."/>
            <person name="Liu G.H."/>
            <person name="Pecoraro L."/>
            <person name="Huang H.X."/>
            <person name="Xiao X.J."/>
            <person name="Lin M."/>
            <person name="Wu X.Y."/>
            <person name="Wu W.L."/>
            <person name="Chen Y.Y."/>
            <person name="Chang S.B."/>
            <person name="Sakamoto S."/>
            <person name="Ohme-Takagi M."/>
            <person name="Yagi M."/>
            <person name="Zeng S.J."/>
            <person name="Shen C.Y."/>
            <person name="Yeh C.M."/>
            <person name="Luo Y.B."/>
            <person name="Tsai W.C."/>
            <person name="Van de Peer Y."/>
            <person name="Liu Z.J."/>
        </authorList>
    </citation>
    <scope>NUCLEOTIDE SEQUENCE [LARGE SCALE GENOMIC DNA]</scope>
    <source>
        <strain evidence="3">cv. Shenzhen</strain>
        <tissue evidence="2">Stem</tissue>
    </source>
</reference>
<dbReference type="OrthoDB" id="1544425at2759"/>
<keyword evidence="1" id="KW-0175">Coiled coil</keyword>
<accession>A0A2I0BF41</accession>